<dbReference type="EMBL" id="LR026968">
    <property type="protein sequence ID" value="VBB82108.1"/>
    <property type="molecule type" value="Genomic_DNA"/>
</dbReference>
<protein>
    <submittedName>
        <fullName evidence="1">Uncharacterized protein</fullName>
    </submittedName>
</protein>
<accession>A0ABY6SFR9</accession>
<gene>
    <name evidence="1" type="ORF">PODCO_510778</name>
</gene>
<reference evidence="1" key="1">
    <citation type="submission" date="2018-02" db="EMBL/GenBank/DDBJ databases">
        <authorList>
            <person name="Silar P."/>
        </authorList>
    </citation>
    <scope>NUCLEOTIDE SEQUENCE [LARGE SCALE GENOMIC DNA]</scope>
    <source>
        <strain evidence="1">T</strain>
    </source>
</reference>
<organism evidence="1 2">
    <name type="scientific">Podospora comata</name>
    <dbReference type="NCBI Taxonomy" id="48703"/>
    <lineage>
        <taxon>Eukaryota</taxon>
        <taxon>Fungi</taxon>
        <taxon>Dikarya</taxon>
        <taxon>Ascomycota</taxon>
        <taxon>Pezizomycotina</taxon>
        <taxon>Sordariomycetes</taxon>
        <taxon>Sordariomycetidae</taxon>
        <taxon>Sordariales</taxon>
        <taxon>Podosporaceae</taxon>
        <taxon>Podospora</taxon>
    </lineage>
</organism>
<sequence length="234" mass="26868">MRNGPELGSIHKYLALHCPEHIQRHLEHIAIIWGKILGNRPELMSLIDYPTVELLTHRVPSDPEDSKVIATMMTSHQVFFQIHDPTLRNQILSNISSLNVVIPSLTTFHNNMRYFSIGARTLRHFIADGSRSETTFQSLSQQWTYNPVLEVVEGSFALVDSTTVDLAYAQLFLFVLLHFPLLSEDRPLKDKKGEYVRAGVNSNCVDQLYHRALRLGFRTQKVRNHTFDNLDCNE</sequence>
<dbReference type="InterPro" id="IPR022198">
    <property type="entry name" value="DUF3723"/>
</dbReference>
<evidence type="ECO:0000313" key="1">
    <source>
        <dbReference type="EMBL" id="VBB82108.1"/>
    </source>
</evidence>
<evidence type="ECO:0000313" key="2">
    <source>
        <dbReference type="Proteomes" id="UP000280685"/>
    </source>
</evidence>
<keyword evidence="2" id="KW-1185">Reference proteome</keyword>
<proteinExistence type="predicted"/>
<dbReference type="Proteomes" id="UP000280685">
    <property type="component" value="Chromosome 5"/>
</dbReference>
<name>A0ABY6SFR9_PODCO</name>
<dbReference type="Pfam" id="PF12520">
    <property type="entry name" value="DUF3723"/>
    <property type="match status" value="1"/>
</dbReference>